<comment type="similarity">
    <text evidence="1">Belongs to the SorC transcriptional regulatory family.</text>
</comment>
<evidence type="ECO:0000256" key="3">
    <source>
        <dbReference type="ARBA" id="ARBA00023125"/>
    </source>
</evidence>
<keyword evidence="3" id="KW-0238">DNA-binding</keyword>
<dbReference type="PANTHER" id="PTHR34294:SF12">
    <property type="entry name" value="SUGAR-BINDING TRANSCRIPTIONAL REGULATOR"/>
    <property type="match status" value="1"/>
</dbReference>
<dbReference type="SUPFAM" id="SSF100950">
    <property type="entry name" value="NagB/RpiA/CoA transferase-like"/>
    <property type="match status" value="1"/>
</dbReference>
<proteinExistence type="inferred from homology"/>
<comment type="caution">
    <text evidence="6">The sequence shown here is derived from an EMBL/GenBank/DDBJ whole genome shotgun (WGS) entry which is preliminary data.</text>
</comment>
<name>A0AA41XBJ8_9BACI</name>
<dbReference type="PANTHER" id="PTHR34294">
    <property type="entry name" value="TRANSCRIPTIONAL REGULATOR-RELATED"/>
    <property type="match status" value="1"/>
</dbReference>
<evidence type="ECO:0000256" key="1">
    <source>
        <dbReference type="ARBA" id="ARBA00010466"/>
    </source>
</evidence>
<gene>
    <name evidence="6" type="ORF">NK662_19230</name>
</gene>
<evidence type="ECO:0000256" key="4">
    <source>
        <dbReference type="ARBA" id="ARBA00023163"/>
    </source>
</evidence>
<dbReference type="SUPFAM" id="SSF46785">
    <property type="entry name" value="Winged helix' DNA-binding domain"/>
    <property type="match status" value="1"/>
</dbReference>
<protein>
    <submittedName>
        <fullName evidence="6">Sugar-binding transcriptional regulator</fullName>
    </submittedName>
</protein>
<reference evidence="6" key="1">
    <citation type="submission" date="2022-07" db="EMBL/GenBank/DDBJ databases">
        <authorList>
            <person name="Li W.-J."/>
            <person name="Deng Q.-Q."/>
        </authorList>
    </citation>
    <scope>NUCLEOTIDE SEQUENCE</scope>
    <source>
        <strain evidence="6">SYSU M60031</strain>
    </source>
</reference>
<dbReference type="RefSeq" id="WP_254760577.1">
    <property type="nucleotide sequence ID" value="NZ_JANCLT010000013.1"/>
</dbReference>
<evidence type="ECO:0000256" key="2">
    <source>
        <dbReference type="ARBA" id="ARBA00023015"/>
    </source>
</evidence>
<dbReference type="EMBL" id="JANCLT010000013">
    <property type="protein sequence ID" value="MCP8970653.1"/>
    <property type="molecule type" value="Genomic_DNA"/>
</dbReference>
<dbReference type="AlphaFoldDB" id="A0AA41XBJ8"/>
<keyword evidence="4" id="KW-0804">Transcription</keyword>
<dbReference type="InterPro" id="IPR007324">
    <property type="entry name" value="Sugar-bd_dom_put"/>
</dbReference>
<dbReference type="Gene3D" id="1.10.10.10">
    <property type="entry name" value="Winged helix-like DNA-binding domain superfamily/Winged helix DNA-binding domain"/>
    <property type="match status" value="1"/>
</dbReference>
<evidence type="ECO:0000313" key="7">
    <source>
        <dbReference type="Proteomes" id="UP001156102"/>
    </source>
</evidence>
<dbReference type="InterPro" id="IPR037171">
    <property type="entry name" value="NagB/RpiA_transferase-like"/>
</dbReference>
<keyword evidence="2" id="KW-0805">Transcription regulation</keyword>
<dbReference type="GO" id="GO:0030246">
    <property type="term" value="F:carbohydrate binding"/>
    <property type="evidence" value="ECO:0007669"/>
    <property type="project" value="InterPro"/>
</dbReference>
<organism evidence="6 7">
    <name type="scientific">Ectobacillus ponti</name>
    <dbReference type="NCBI Taxonomy" id="2961894"/>
    <lineage>
        <taxon>Bacteria</taxon>
        <taxon>Bacillati</taxon>
        <taxon>Bacillota</taxon>
        <taxon>Bacilli</taxon>
        <taxon>Bacillales</taxon>
        <taxon>Bacillaceae</taxon>
        <taxon>Ectobacillus</taxon>
    </lineage>
</organism>
<keyword evidence="7" id="KW-1185">Reference proteome</keyword>
<dbReference type="InterPro" id="IPR036390">
    <property type="entry name" value="WH_DNA-bd_sf"/>
</dbReference>
<dbReference type="InterPro" id="IPR036388">
    <property type="entry name" value="WH-like_DNA-bd_sf"/>
</dbReference>
<dbReference type="InterPro" id="IPR051054">
    <property type="entry name" value="SorC_transcr_regulators"/>
</dbReference>
<sequence>MLDWEEKKRLTEIAHLYYLEDCTQEQISQKVGVSRSLISKLLQKARDLGLVEIYIKDEDFRIVQLEYQLEQKYGLQDVVVVAASGMTSEAKKREIGRAGGYYLSKNLKGAASIGISWGSTLLELVKEYPVEQRGEVKVIPLVGGLGTHYVEIHANQLAYELAKKMNSSCSYLYAPAIVESKERRDRLVAMKDIYSVLEEGEDVDVALISVGNPYHEQSTLKVLEYIQDKDLEQLREQGAVADIASRFVDRSGNEVNHPVNDRVIGLPLEKLKRIKKVIGVVDGTHKLEGVLAALQGGYIDALIIDDQTALTLTNEG</sequence>
<dbReference type="Pfam" id="PF04198">
    <property type="entry name" value="Sugar-bind"/>
    <property type="match status" value="1"/>
</dbReference>
<evidence type="ECO:0000259" key="5">
    <source>
        <dbReference type="Pfam" id="PF04198"/>
    </source>
</evidence>
<evidence type="ECO:0000313" key="6">
    <source>
        <dbReference type="EMBL" id="MCP8970653.1"/>
    </source>
</evidence>
<feature type="domain" description="Sugar-binding" evidence="5">
    <location>
        <begin position="62"/>
        <end position="312"/>
    </location>
</feature>
<accession>A0AA41XBJ8</accession>
<dbReference type="Proteomes" id="UP001156102">
    <property type="component" value="Unassembled WGS sequence"/>
</dbReference>
<dbReference type="GO" id="GO:0003677">
    <property type="term" value="F:DNA binding"/>
    <property type="evidence" value="ECO:0007669"/>
    <property type="project" value="UniProtKB-KW"/>
</dbReference>
<dbReference type="Gene3D" id="3.40.50.1360">
    <property type="match status" value="1"/>
</dbReference>